<dbReference type="CDD" id="cd00082">
    <property type="entry name" value="HisKA"/>
    <property type="match status" value="1"/>
</dbReference>
<comment type="catalytic activity">
    <reaction evidence="1">
        <text>ATP + protein L-histidine = ADP + protein N-phospho-L-histidine.</text>
        <dbReference type="EC" id="2.7.13.3"/>
    </reaction>
</comment>
<dbReference type="InterPro" id="IPR005467">
    <property type="entry name" value="His_kinase_dom"/>
</dbReference>
<feature type="transmembrane region" description="Helical" evidence="9">
    <location>
        <begin position="136"/>
        <end position="157"/>
    </location>
</feature>
<evidence type="ECO:0000256" key="6">
    <source>
        <dbReference type="ARBA" id="ARBA00022777"/>
    </source>
</evidence>
<keyword evidence="9" id="KW-1133">Transmembrane helix</keyword>
<dbReference type="SUPFAM" id="SSF47384">
    <property type="entry name" value="Homodimeric domain of signal transducing histidine kinase"/>
    <property type="match status" value="1"/>
</dbReference>
<dbReference type="EMBL" id="JAAAMV010000018">
    <property type="protein sequence ID" value="NBD26125.1"/>
    <property type="molecule type" value="Genomic_DNA"/>
</dbReference>
<dbReference type="InterPro" id="IPR003661">
    <property type="entry name" value="HisK_dim/P_dom"/>
</dbReference>
<gene>
    <name evidence="11" type="ORF">GT019_19805</name>
</gene>
<dbReference type="SMART" id="SM00387">
    <property type="entry name" value="HATPase_c"/>
    <property type="match status" value="1"/>
</dbReference>
<dbReference type="Pfam" id="PF02518">
    <property type="entry name" value="HATPase_c"/>
    <property type="match status" value="1"/>
</dbReference>
<dbReference type="Gene3D" id="3.30.565.10">
    <property type="entry name" value="Histidine kinase-like ATPase, C-terminal domain"/>
    <property type="match status" value="1"/>
</dbReference>
<name>A0ABW9XU36_9BACL</name>
<dbReference type="PRINTS" id="PR00344">
    <property type="entry name" value="BCTRLSENSOR"/>
</dbReference>
<proteinExistence type="predicted"/>
<evidence type="ECO:0000259" key="10">
    <source>
        <dbReference type="PROSITE" id="PS50109"/>
    </source>
</evidence>
<evidence type="ECO:0000256" key="1">
    <source>
        <dbReference type="ARBA" id="ARBA00000085"/>
    </source>
</evidence>
<evidence type="ECO:0000256" key="7">
    <source>
        <dbReference type="ARBA" id="ARBA00022840"/>
    </source>
</evidence>
<dbReference type="Gene3D" id="1.10.287.130">
    <property type="match status" value="1"/>
</dbReference>
<evidence type="ECO:0000256" key="2">
    <source>
        <dbReference type="ARBA" id="ARBA00012438"/>
    </source>
</evidence>
<feature type="transmembrane region" description="Helical" evidence="9">
    <location>
        <begin position="84"/>
        <end position="100"/>
    </location>
</feature>
<reference evidence="11 12" key="1">
    <citation type="submission" date="2020-01" db="EMBL/GenBank/DDBJ databases">
        <title>Paenibacillus soybeanensis sp. nov. isolated from the nodules of soybean (Glycine max(L.) Merr).</title>
        <authorList>
            <person name="Wang H."/>
        </authorList>
    </citation>
    <scope>NUCLEOTIDE SEQUENCE [LARGE SCALE GENOMIC DNA]</scope>
    <source>
        <strain evidence="11 12">T1</strain>
    </source>
</reference>
<evidence type="ECO:0000256" key="9">
    <source>
        <dbReference type="SAM" id="Phobius"/>
    </source>
</evidence>
<dbReference type="Pfam" id="PF00512">
    <property type="entry name" value="HisKA"/>
    <property type="match status" value="1"/>
</dbReference>
<evidence type="ECO:0000256" key="3">
    <source>
        <dbReference type="ARBA" id="ARBA00022553"/>
    </source>
</evidence>
<organism evidence="11 12">
    <name type="scientific">Paenibacillus glycinis</name>
    <dbReference type="NCBI Taxonomy" id="2697035"/>
    <lineage>
        <taxon>Bacteria</taxon>
        <taxon>Bacillati</taxon>
        <taxon>Bacillota</taxon>
        <taxon>Bacilli</taxon>
        <taxon>Bacillales</taxon>
        <taxon>Paenibacillaceae</taxon>
        <taxon>Paenibacillus</taxon>
    </lineage>
</organism>
<dbReference type="InterPro" id="IPR036890">
    <property type="entry name" value="HATPase_C_sf"/>
</dbReference>
<keyword evidence="12" id="KW-1185">Reference proteome</keyword>
<dbReference type="PANTHER" id="PTHR43065">
    <property type="entry name" value="SENSOR HISTIDINE KINASE"/>
    <property type="match status" value="1"/>
</dbReference>
<keyword evidence="9" id="KW-0472">Membrane</keyword>
<evidence type="ECO:0000256" key="8">
    <source>
        <dbReference type="ARBA" id="ARBA00023012"/>
    </source>
</evidence>
<accession>A0ABW9XU36</accession>
<dbReference type="PANTHER" id="PTHR43065:SF46">
    <property type="entry name" value="C4-DICARBOXYLATE TRANSPORT SENSOR PROTEIN DCTB"/>
    <property type="match status" value="1"/>
</dbReference>
<feature type="transmembrane region" description="Helical" evidence="9">
    <location>
        <begin position="163"/>
        <end position="182"/>
    </location>
</feature>
<dbReference type="SMART" id="SM00388">
    <property type="entry name" value="HisKA"/>
    <property type="match status" value="1"/>
</dbReference>
<keyword evidence="5" id="KW-0547">Nucleotide-binding</keyword>
<feature type="domain" description="Histidine kinase" evidence="10">
    <location>
        <begin position="209"/>
        <end position="417"/>
    </location>
</feature>
<comment type="caution">
    <text evidence="11">The sequence shown here is derived from an EMBL/GenBank/DDBJ whole genome shotgun (WGS) entry which is preliminary data.</text>
</comment>
<protein>
    <recommendedName>
        <fullName evidence="2">histidine kinase</fullName>
        <ecNumber evidence="2">2.7.13.3</ecNumber>
    </recommendedName>
</protein>
<evidence type="ECO:0000256" key="5">
    <source>
        <dbReference type="ARBA" id="ARBA00022741"/>
    </source>
</evidence>
<dbReference type="EC" id="2.7.13.3" evidence="2"/>
<dbReference type="InterPro" id="IPR003594">
    <property type="entry name" value="HATPase_dom"/>
</dbReference>
<dbReference type="Proteomes" id="UP000665561">
    <property type="component" value="Unassembled WGS sequence"/>
</dbReference>
<keyword evidence="4" id="KW-0808">Transferase</keyword>
<dbReference type="InterPro" id="IPR036097">
    <property type="entry name" value="HisK_dim/P_sf"/>
</dbReference>
<feature type="transmembrane region" description="Helical" evidence="9">
    <location>
        <begin position="38"/>
        <end position="54"/>
    </location>
</feature>
<dbReference type="GO" id="GO:0016301">
    <property type="term" value="F:kinase activity"/>
    <property type="evidence" value="ECO:0007669"/>
    <property type="project" value="UniProtKB-KW"/>
</dbReference>
<feature type="transmembrane region" description="Helical" evidence="9">
    <location>
        <begin position="12"/>
        <end position="31"/>
    </location>
</feature>
<dbReference type="SUPFAM" id="SSF55874">
    <property type="entry name" value="ATPase domain of HSP90 chaperone/DNA topoisomerase II/histidine kinase"/>
    <property type="match status" value="1"/>
</dbReference>
<keyword evidence="9" id="KW-0812">Transmembrane</keyword>
<evidence type="ECO:0000256" key="4">
    <source>
        <dbReference type="ARBA" id="ARBA00022679"/>
    </source>
</evidence>
<sequence length="418" mass="45693">MSSIFIDEFHDLLYILGSGLLFFIAIPKAAATSLQRKLLYLAVLAVFSACYLCIETIDPWVFALHLTPLSILLASLFEGGLAGIATWGAFVGFGIALVGTDWAANLSGNSVLLLLGLTFHYRCLRRSTLGFIMLNGLAYIAIYEVLYIAVAGLRGAAVNPATIVTILLGAFPSAALVIVTYYRVRNQENLQEELYNAEKYQMIGQLAASISHEVRNPLTMTSGFLQMMGKPSINPETLERYRKHAMEGIDHATSIITDYLNYAKPTVEEARPLDVKAEIEALVPWISSMAVMAGVEIRIKHDREVPIFILGEPKKFQQCLLNIMKNAIEAMPGGGTLTVKTKVDDGQVCITIADTGVGMNKLQLKRIGTPFFTTKEKGTGLGLMVVVSLINVMGGQIAFNSKRGQGTVCEIRYRICNV</sequence>
<keyword evidence="8" id="KW-0902">Two-component regulatory system</keyword>
<evidence type="ECO:0000313" key="12">
    <source>
        <dbReference type="Proteomes" id="UP000665561"/>
    </source>
</evidence>
<keyword evidence="7" id="KW-0067">ATP-binding</keyword>
<dbReference type="PROSITE" id="PS50109">
    <property type="entry name" value="HIS_KIN"/>
    <property type="match status" value="1"/>
</dbReference>
<keyword evidence="3" id="KW-0597">Phosphoprotein</keyword>
<evidence type="ECO:0000313" key="11">
    <source>
        <dbReference type="EMBL" id="NBD26125.1"/>
    </source>
</evidence>
<keyword evidence="6 11" id="KW-0418">Kinase</keyword>
<dbReference type="RefSeq" id="WP_161744922.1">
    <property type="nucleotide sequence ID" value="NZ_JAAAMV010000018.1"/>
</dbReference>
<dbReference type="InterPro" id="IPR004358">
    <property type="entry name" value="Sig_transdc_His_kin-like_C"/>
</dbReference>